<evidence type="ECO:0000313" key="2">
    <source>
        <dbReference type="EMBL" id="KAG0713368.1"/>
    </source>
</evidence>
<organism evidence="2 3">
    <name type="scientific">Chionoecetes opilio</name>
    <name type="common">Atlantic snow crab</name>
    <name type="synonym">Cancer opilio</name>
    <dbReference type="NCBI Taxonomy" id="41210"/>
    <lineage>
        <taxon>Eukaryota</taxon>
        <taxon>Metazoa</taxon>
        <taxon>Ecdysozoa</taxon>
        <taxon>Arthropoda</taxon>
        <taxon>Crustacea</taxon>
        <taxon>Multicrustacea</taxon>
        <taxon>Malacostraca</taxon>
        <taxon>Eumalacostraca</taxon>
        <taxon>Eucarida</taxon>
        <taxon>Decapoda</taxon>
        <taxon>Pleocyemata</taxon>
        <taxon>Brachyura</taxon>
        <taxon>Eubrachyura</taxon>
        <taxon>Majoidea</taxon>
        <taxon>Majidae</taxon>
        <taxon>Chionoecetes</taxon>
    </lineage>
</organism>
<feature type="region of interest" description="Disordered" evidence="1">
    <location>
        <begin position="14"/>
        <end position="82"/>
    </location>
</feature>
<reference evidence="2" key="1">
    <citation type="submission" date="2020-07" db="EMBL/GenBank/DDBJ databases">
        <title>The High-quality genome of the commercially important snow crab, Chionoecetes opilio.</title>
        <authorList>
            <person name="Jeong J.-H."/>
            <person name="Ryu S."/>
        </authorList>
    </citation>
    <scope>NUCLEOTIDE SEQUENCE</scope>
    <source>
        <strain evidence="2">MADBK_172401_WGS</strain>
        <tissue evidence="2">Digestive gland</tissue>
    </source>
</reference>
<dbReference type="EMBL" id="JACEEZ010021549">
    <property type="protein sequence ID" value="KAG0713368.1"/>
    <property type="molecule type" value="Genomic_DNA"/>
</dbReference>
<evidence type="ECO:0000256" key="1">
    <source>
        <dbReference type="SAM" id="MobiDB-lite"/>
    </source>
</evidence>
<feature type="compositionally biased region" description="Pro residues" evidence="1">
    <location>
        <begin position="102"/>
        <end position="115"/>
    </location>
</feature>
<feature type="compositionally biased region" description="Pro residues" evidence="1">
    <location>
        <begin position="17"/>
        <end position="34"/>
    </location>
</feature>
<dbReference type="AlphaFoldDB" id="A0A8J4XSI1"/>
<sequence>MMDYISQGFVQSAYTPRPAPSPPCVSSPVPPALPRHPCRTPSRGPGLSPGWAGPGGGAPGQRDGRRVTRGARQTGAGGRGRRRCRLSAVICRVSIAGEAPLTPGPAPPPRGTPPHPAHDPGPGDLHKLLLLHHKNPGKSCFVRYQNKPMMLPILGSLTELSYPN</sequence>
<dbReference type="Proteomes" id="UP000770661">
    <property type="component" value="Unassembled WGS sequence"/>
</dbReference>
<feature type="region of interest" description="Disordered" evidence="1">
    <location>
        <begin position="97"/>
        <end position="124"/>
    </location>
</feature>
<keyword evidence="3" id="KW-1185">Reference proteome</keyword>
<name>A0A8J4XSI1_CHIOP</name>
<accession>A0A8J4XSI1</accession>
<comment type="caution">
    <text evidence="2">The sequence shown here is derived from an EMBL/GenBank/DDBJ whole genome shotgun (WGS) entry which is preliminary data.</text>
</comment>
<protein>
    <submittedName>
        <fullName evidence="2">Uncharacterized protein</fullName>
    </submittedName>
</protein>
<evidence type="ECO:0000313" key="3">
    <source>
        <dbReference type="Proteomes" id="UP000770661"/>
    </source>
</evidence>
<gene>
    <name evidence="2" type="ORF">GWK47_016393</name>
</gene>
<proteinExistence type="predicted"/>